<evidence type="ECO:0000256" key="12">
    <source>
        <dbReference type="ARBA" id="ARBA00038905"/>
    </source>
</evidence>
<evidence type="ECO:0000256" key="13">
    <source>
        <dbReference type="ARBA" id="ARBA00040794"/>
    </source>
</evidence>
<dbReference type="Gene3D" id="3.90.79.10">
    <property type="entry name" value="Nucleoside Triphosphate Pyrophosphohydrolase"/>
    <property type="match status" value="1"/>
</dbReference>
<keyword evidence="4" id="KW-0235">DNA replication</keyword>
<keyword evidence="9" id="KW-0234">DNA repair</keyword>
<evidence type="ECO:0000256" key="7">
    <source>
        <dbReference type="ARBA" id="ARBA00022801"/>
    </source>
</evidence>
<keyword evidence="3" id="KW-0515">Mutator protein</keyword>
<dbReference type="InterPro" id="IPR020476">
    <property type="entry name" value="Nudix_hydrolase"/>
</dbReference>
<dbReference type="InterPro" id="IPR015797">
    <property type="entry name" value="NUDIX_hydrolase-like_dom_sf"/>
</dbReference>
<dbReference type="PROSITE" id="PS00893">
    <property type="entry name" value="NUDIX_BOX"/>
    <property type="match status" value="1"/>
</dbReference>
<dbReference type="GO" id="GO:0016787">
    <property type="term" value="F:hydrolase activity"/>
    <property type="evidence" value="ECO:0007669"/>
    <property type="project" value="UniProtKB-KW"/>
</dbReference>
<comment type="similarity">
    <text evidence="2 17">Belongs to the Nudix hydrolase family.</text>
</comment>
<dbReference type="InterPro" id="IPR047127">
    <property type="entry name" value="MutT-like"/>
</dbReference>
<sequence length="139" mass="16102">MSTTFNPMLLVTCAVIRNSQNQILAVQRSGKMRMPLKWEFPGGKVEAGETVEEALIREIQEELGLTIQLGKRMQPVNHDYRDLAICLVPYWARIAAEEPRLVEHAAYRWMLPERLRDLDWAEADIPVVRQIQEGKAWLF</sequence>
<comment type="catalytic activity">
    <reaction evidence="11">
        <text>8-oxo-GTP + H2O = 8-oxo-GMP + diphosphate + H(+)</text>
        <dbReference type="Rhea" id="RHEA:67616"/>
        <dbReference type="ChEBI" id="CHEBI:15377"/>
        <dbReference type="ChEBI" id="CHEBI:15378"/>
        <dbReference type="ChEBI" id="CHEBI:33019"/>
        <dbReference type="ChEBI" id="CHEBI:143553"/>
        <dbReference type="ChEBI" id="CHEBI:145694"/>
    </reaction>
</comment>
<dbReference type="EC" id="3.6.1.55" evidence="12"/>
<dbReference type="RefSeq" id="WP_205602138.1">
    <property type="nucleotide sequence ID" value="NZ_JAUFQS010000018.1"/>
</dbReference>
<evidence type="ECO:0000256" key="9">
    <source>
        <dbReference type="ARBA" id="ARBA00023204"/>
    </source>
</evidence>
<evidence type="ECO:0000256" key="14">
    <source>
        <dbReference type="ARBA" id="ARBA00041592"/>
    </source>
</evidence>
<evidence type="ECO:0000256" key="8">
    <source>
        <dbReference type="ARBA" id="ARBA00022842"/>
    </source>
</evidence>
<organism evidence="19 20">
    <name type="scientific">Cyclobacterium jeungdonense</name>
    <dbReference type="NCBI Taxonomy" id="708087"/>
    <lineage>
        <taxon>Bacteria</taxon>
        <taxon>Pseudomonadati</taxon>
        <taxon>Bacteroidota</taxon>
        <taxon>Cytophagia</taxon>
        <taxon>Cytophagales</taxon>
        <taxon>Cyclobacteriaceae</taxon>
        <taxon>Cyclobacterium</taxon>
    </lineage>
</organism>
<evidence type="ECO:0000256" key="3">
    <source>
        <dbReference type="ARBA" id="ARBA00022457"/>
    </source>
</evidence>
<dbReference type="PRINTS" id="PR00502">
    <property type="entry name" value="NUDIXFAMILY"/>
</dbReference>
<evidence type="ECO:0000256" key="11">
    <source>
        <dbReference type="ARBA" id="ARBA00036904"/>
    </source>
</evidence>
<proteinExistence type="inferred from homology"/>
<evidence type="ECO:0000313" key="19">
    <source>
        <dbReference type="EMBL" id="MDN3689090.1"/>
    </source>
</evidence>
<evidence type="ECO:0000256" key="17">
    <source>
        <dbReference type="RuleBase" id="RU003476"/>
    </source>
</evidence>
<evidence type="ECO:0000256" key="1">
    <source>
        <dbReference type="ARBA" id="ARBA00001946"/>
    </source>
</evidence>
<protein>
    <recommendedName>
        <fullName evidence="13">8-oxo-dGTP diphosphatase</fullName>
        <ecNumber evidence="12">3.6.1.55</ecNumber>
    </recommendedName>
    <alternativeName>
        <fullName evidence="16">7,8-dihydro-8-oxoguanine-triphosphatase</fullName>
    </alternativeName>
    <alternativeName>
        <fullName evidence="15">Mutator protein MutT</fullName>
    </alternativeName>
    <alternativeName>
        <fullName evidence="14">dGTP pyrophosphohydrolase</fullName>
    </alternativeName>
</protein>
<dbReference type="InterPro" id="IPR020084">
    <property type="entry name" value="NUDIX_hydrolase_CS"/>
</dbReference>
<dbReference type="Pfam" id="PF00293">
    <property type="entry name" value="NUDIX"/>
    <property type="match status" value="1"/>
</dbReference>
<keyword evidence="6" id="KW-0227">DNA damage</keyword>
<evidence type="ECO:0000256" key="4">
    <source>
        <dbReference type="ARBA" id="ARBA00022705"/>
    </source>
</evidence>
<comment type="catalytic activity">
    <reaction evidence="10">
        <text>8-oxo-dGTP + H2O = 8-oxo-dGMP + diphosphate + H(+)</text>
        <dbReference type="Rhea" id="RHEA:31575"/>
        <dbReference type="ChEBI" id="CHEBI:15377"/>
        <dbReference type="ChEBI" id="CHEBI:15378"/>
        <dbReference type="ChEBI" id="CHEBI:33019"/>
        <dbReference type="ChEBI" id="CHEBI:63224"/>
        <dbReference type="ChEBI" id="CHEBI:77896"/>
        <dbReference type="EC" id="3.6.1.55"/>
    </reaction>
</comment>
<evidence type="ECO:0000256" key="10">
    <source>
        <dbReference type="ARBA" id="ARBA00035861"/>
    </source>
</evidence>
<dbReference type="Proteomes" id="UP001236663">
    <property type="component" value="Unassembled WGS sequence"/>
</dbReference>
<evidence type="ECO:0000259" key="18">
    <source>
        <dbReference type="PROSITE" id="PS51462"/>
    </source>
</evidence>
<feature type="domain" description="Nudix hydrolase" evidence="18">
    <location>
        <begin position="6"/>
        <end position="132"/>
    </location>
</feature>
<comment type="caution">
    <text evidence="19">The sequence shown here is derived from an EMBL/GenBank/DDBJ whole genome shotgun (WGS) entry which is preliminary data.</text>
</comment>
<dbReference type="PANTHER" id="PTHR47707">
    <property type="entry name" value="8-OXO-DGTP DIPHOSPHATASE"/>
    <property type="match status" value="1"/>
</dbReference>
<evidence type="ECO:0000256" key="15">
    <source>
        <dbReference type="ARBA" id="ARBA00041979"/>
    </source>
</evidence>
<keyword evidence="5" id="KW-0479">Metal-binding</keyword>
<keyword evidence="7 17" id="KW-0378">Hydrolase</keyword>
<evidence type="ECO:0000256" key="2">
    <source>
        <dbReference type="ARBA" id="ARBA00005582"/>
    </source>
</evidence>
<accession>A0ABT8C9A8</accession>
<dbReference type="SUPFAM" id="SSF55811">
    <property type="entry name" value="Nudix"/>
    <property type="match status" value="1"/>
</dbReference>
<dbReference type="PROSITE" id="PS51462">
    <property type="entry name" value="NUDIX"/>
    <property type="match status" value="1"/>
</dbReference>
<dbReference type="EMBL" id="JAUFQS010000018">
    <property type="protein sequence ID" value="MDN3689090.1"/>
    <property type="molecule type" value="Genomic_DNA"/>
</dbReference>
<evidence type="ECO:0000256" key="16">
    <source>
        <dbReference type="ARBA" id="ARBA00042798"/>
    </source>
</evidence>
<evidence type="ECO:0000256" key="6">
    <source>
        <dbReference type="ARBA" id="ARBA00022763"/>
    </source>
</evidence>
<name>A0ABT8C9A8_9BACT</name>
<keyword evidence="20" id="KW-1185">Reference proteome</keyword>
<evidence type="ECO:0000313" key="20">
    <source>
        <dbReference type="Proteomes" id="UP001236663"/>
    </source>
</evidence>
<dbReference type="PANTHER" id="PTHR47707:SF1">
    <property type="entry name" value="NUDIX HYDROLASE FAMILY PROTEIN"/>
    <property type="match status" value="1"/>
</dbReference>
<dbReference type="CDD" id="cd03425">
    <property type="entry name" value="NUDIX_MutT_NudA_like"/>
    <property type="match status" value="1"/>
</dbReference>
<evidence type="ECO:0000256" key="5">
    <source>
        <dbReference type="ARBA" id="ARBA00022723"/>
    </source>
</evidence>
<comment type="cofactor">
    <cofactor evidence="1">
        <name>Mg(2+)</name>
        <dbReference type="ChEBI" id="CHEBI:18420"/>
    </cofactor>
</comment>
<gene>
    <name evidence="19" type="ORF">QWZ15_14720</name>
</gene>
<keyword evidence="8" id="KW-0460">Magnesium</keyword>
<reference evidence="20" key="1">
    <citation type="journal article" date="2019" name="Int. J. Syst. Evol. Microbiol.">
        <title>The Global Catalogue of Microorganisms (GCM) 10K type strain sequencing project: providing services to taxonomists for standard genome sequencing and annotation.</title>
        <authorList>
            <consortium name="The Broad Institute Genomics Platform"/>
            <consortium name="The Broad Institute Genome Sequencing Center for Infectious Disease"/>
            <person name="Wu L."/>
            <person name="Ma J."/>
        </authorList>
    </citation>
    <scope>NUCLEOTIDE SEQUENCE [LARGE SCALE GENOMIC DNA]</scope>
    <source>
        <strain evidence="20">CECT 7706</strain>
    </source>
</reference>
<dbReference type="InterPro" id="IPR000086">
    <property type="entry name" value="NUDIX_hydrolase_dom"/>
</dbReference>